<keyword evidence="3" id="KW-1185">Reference proteome</keyword>
<reference evidence="2" key="1">
    <citation type="journal article" date="2023" name="G3 (Bethesda)">
        <title>A reference genome for the long-term kleptoplast-retaining sea slug Elysia crispata morphotype clarki.</title>
        <authorList>
            <person name="Eastman K.E."/>
            <person name="Pendleton A.L."/>
            <person name="Shaikh M.A."/>
            <person name="Suttiyut T."/>
            <person name="Ogas R."/>
            <person name="Tomko P."/>
            <person name="Gavelis G."/>
            <person name="Widhalm J.R."/>
            <person name="Wisecaver J.H."/>
        </authorList>
    </citation>
    <scope>NUCLEOTIDE SEQUENCE</scope>
    <source>
        <strain evidence="2">ECLA1</strain>
    </source>
</reference>
<protein>
    <submittedName>
        <fullName evidence="2">Uncharacterized protein</fullName>
    </submittedName>
</protein>
<evidence type="ECO:0000313" key="3">
    <source>
        <dbReference type="Proteomes" id="UP001283361"/>
    </source>
</evidence>
<comment type="caution">
    <text evidence="2">The sequence shown here is derived from an EMBL/GenBank/DDBJ whole genome shotgun (WGS) entry which is preliminary data.</text>
</comment>
<feature type="compositionally biased region" description="Basic and acidic residues" evidence="1">
    <location>
        <begin position="45"/>
        <end position="64"/>
    </location>
</feature>
<gene>
    <name evidence="2" type="ORF">RRG08_025647</name>
</gene>
<proteinExistence type="predicted"/>
<organism evidence="2 3">
    <name type="scientific">Elysia crispata</name>
    <name type="common">lettuce slug</name>
    <dbReference type="NCBI Taxonomy" id="231223"/>
    <lineage>
        <taxon>Eukaryota</taxon>
        <taxon>Metazoa</taxon>
        <taxon>Spiralia</taxon>
        <taxon>Lophotrochozoa</taxon>
        <taxon>Mollusca</taxon>
        <taxon>Gastropoda</taxon>
        <taxon>Heterobranchia</taxon>
        <taxon>Euthyneura</taxon>
        <taxon>Panpulmonata</taxon>
        <taxon>Sacoglossa</taxon>
        <taxon>Placobranchoidea</taxon>
        <taxon>Plakobranchidae</taxon>
        <taxon>Elysia</taxon>
    </lineage>
</organism>
<evidence type="ECO:0000256" key="1">
    <source>
        <dbReference type="SAM" id="MobiDB-lite"/>
    </source>
</evidence>
<dbReference type="Proteomes" id="UP001283361">
    <property type="component" value="Unassembled WGS sequence"/>
</dbReference>
<name>A0AAE1CXA3_9GAST</name>
<dbReference type="AlphaFoldDB" id="A0AAE1CXA3"/>
<feature type="region of interest" description="Disordered" evidence="1">
    <location>
        <begin position="18"/>
        <end position="69"/>
    </location>
</feature>
<dbReference type="EMBL" id="JAWDGP010006345">
    <property type="protein sequence ID" value="KAK3742704.1"/>
    <property type="molecule type" value="Genomic_DNA"/>
</dbReference>
<accession>A0AAE1CXA3</accession>
<sequence>MITGLLWLDSLTTAQEARQASSDDCSRGCHCRSSAGKQKQGTAEKLTRTSVDVRKRTRPSDKPESGIGIGILWQTFPPPTVSDNLPKVGMKHKLSTRRKYPTVPPHDNPEKAWEVLCLPAITQLSL</sequence>
<evidence type="ECO:0000313" key="2">
    <source>
        <dbReference type="EMBL" id="KAK3742704.1"/>
    </source>
</evidence>